<accession>A0ACC2ZYV4</accession>
<proteinExistence type="predicted"/>
<dbReference type="EMBL" id="JAPDRQ010000177">
    <property type="protein sequence ID" value="KAJ9652905.1"/>
    <property type="molecule type" value="Genomic_DNA"/>
</dbReference>
<gene>
    <name evidence="1" type="primary">MEX67</name>
    <name evidence="1" type="ORF">H2198_007858</name>
</gene>
<dbReference type="Proteomes" id="UP001172386">
    <property type="component" value="Unassembled WGS sequence"/>
</dbReference>
<keyword evidence="2" id="KW-1185">Reference proteome</keyword>
<organism evidence="1 2">
    <name type="scientific">Neophaeococcomyces mojaviensis</name>
    <dbReference type="NCBI Taxonomy" id="3383035"/>
    <lineage>
        <taxon>Eukaryota</taxon>
        <taxon>Fungi</taxon>
        <taxon>Dikarya</taxon>
        <taxon>Ascomycota</taxon>
        <taxon>Pezizomycotina</taxon>
        <taxon>Eurotiomycetes</taxon>
        <taxon>Chaetothyriomycetidae</taxon>
        <taxon>Chaetothyriales</taxon>
        <taxon>Chaetothyriales incertae sedis</taxon>
        <taxon>Neophaeococcomyces</taxon>
    </lineage>
</organism>
<reference evidence="1" key="1">
    <citation type="submission" date="2022-10" db="EMBL/GenBank/DDBJ databases">
        <title>Culturing micro-colonial fungi from biological soil crusts in the Mojave desert and describing Neophaeococcomyces mojavensis, and introducing the new genera and species Taxawa tesnikishii.</title>
        <authorList>
            <person name="Kurbessoian T."/>
            <person name="Stajich J.E."/>
        </authorList>
    </citation>
    <scope>NUCLEOTIDE SEQUENCE</scope>
    <source>
        <strain evidence="1">JES_112</strain>
    </source>
</reference>
<comment type="caution">
    <text evidence="1">The sequence shown here is derived from an EMBL/GenBank/DDBJ whole genome shotgun (WGS) entry which is preliminary data.</text>
</comment>
<protein>
    <submittedName>
        <fullName evidence="1">Nuclear mRNA export, poly(A)+RNA binding protein</fullName>
    </submittedName>
</protein>
<name>A0ACC2ZYV4_9EURO</name>
<evidence type="ECO:0000313" key="1">
    <source>
        <dbReference type="EMBL" id="KAJ9652905.1"/>
    </source>
</evidence>
<evidence type="ECO:0000313" key="2">
    <source>
        <dbReference type="Proteomes" id="UP001172386"/>
    </source>
</evidence>
<sequence length="454" mass="50240">MAPPPNSMETDNQVILSISGWTNSKASSSNDRGASSLKTWLEGKAKRSIIDYQVTGDVLQIAVAGRDKGSFTRINGYRWAGIDLNIVEGQLDAPPPGPRNQPAPAGPRNQQNSFNQNRNSSLDNRISGHQSGPFGQNRNQGRDLFDQHPPSGPRGGFAQKGQPNGNTPSPFAQNNTRNQEPSVREKLEQALVSVIQRRYHPVEKFLDLSALALDADIQASGLAQSSAEKVFTALFRVCEEKVWPKFHERRQQVESLSFKDNSLASVKDIIAAASTFSKIKNLDLSNNRFSQITDLTWWRRRFPDLEQIILAGNPVDSAQTREEVRKWYRNLKTYNMLPLDAPLAGSLQPQLEINPPVPTPSPIPGAGPNGQILTPEPHPEFPPGSTFGLPTPDKPEDQVIKEQMGLKFSFETRLKMKWVEQCLVANNFNYDAAMDALHTAMNDGSIPADAFLQV</sequence>